<evidence type="ECO:0000256" key="6">
    <source>
        <dbReference type="ARBA" id="ARBA00022833"/>
    </source>
</evidence>
<keyword evidence="7" id="KW-0482">Metalloprotease</keyword>
<dbReference type="PROSITE" id="PS51257">
    <property type="entry name" value="PROKAR_LIPOPROTEIN"/>
    <property type="match status" value="1"/>
</dbReference>
<keyword evidence="6" id="KW-0862">Zinc</keyword>
<dbReference type="AlphaFoldDB" id="A0A084SFC0"/>
<reference evidence="11 12" key="1">
    <citation type="submission" date="2014-07" db="EMBL/GenBank/DDBJ databases">
        <title>Draft Genome Sequence of Gephyronic Acid Producer, Cystobacter violaceus Strain Cb vi76.</title>
        <authorList>
            <person name="Stevens D.C."/>
            <person name="Young J."/>
            <person name="Carmichael R."/>
            <person name="Tan J."/>
            <person name="Taylor R.E."/>
        </authorList>
    </citation>
    <scope>NUCLEOTIDE SEQUENCE [LARGE SCALE GENOMIC DNA]</scope>
    <source>
        <strain evidence="11 12">Cb vi76</strain>
    </source>
</reference>
<dbReference type="GO" id="GO:0008237">
    <property type="term" value="F:metallopeptidase activity"/>
    <property type="evidence" value="ECO:0007669"/>
    <property type="project" value="UniProtKB-KW"/>
</dbReference>
<dbReference type="SUPFAM" id="SSF55486">
    <property type="entry name" value="Metalloproteases ('zincins'), catalytic domain"/>
    <property type="match status" value="1"/>
</dbReference>
<evidence type="ECO:0000313" key="11">
    <source>
        <dbReference type="EMBL" id="KFA87155.1"/>
    </source>
</evidence>
<evidence type="ECO:0000256" key="4">
    <source>
        <dbReference type="ARBA" id="ARBA00022729"/>
    </source>
</evidence>
<evidence type="ECO:0000256" key="3">
    <source>
        <dbReference type="ARBA" id="ARBA00022723"/>
    </source>
</evidence>
<dbReference type="EMBL" id="JPMI01000391">
    <property type="protein sequence ID" value="KFA87155.1"/>
    <property type="molecule type" value="Genomic_DNA"/>
</dbReference>
<evidence type="ECO:0000256" key="5">
    <source>
        <dbReference type="ARBA" id="ARBA00022801"/>
    </source>
</evidence>
<evidence type="ECO:0000256" key="8">
    <source>
        <dbReference type="ARBA" id="ARBA00023157"/>
    </source>
</evidence>
<dbReference type="Pfam" id="PF05572">
    <property type="entry name" value="Peptidase_M43"/>
    <property type="match status" value="1"/>
</dbReference>
<dbReference type="GO" id="GO:0006508">
    <property type="term" value="P:proteolysis"/>
    <property type="evidence" value="ECO:0007669"/>
    <property type="project" value="UniProtKB-KW"/>
</dbReference>
<dbReference type="CDD" id="cd04275">
    <property type="entry name" value="ZnMc_pappalysin_like"/>
    <property type="match status" value="1"/>
</dbReference>
<dbReference type="InterPro" id="IPR024079">
    <property type="entry name" value="MetalloPept_cat_dom_sf"/>
</dbReference>
<keyword evidence="8" id="KW-1015">Disulfide bond</keyword>
<dbReference type="MEROPS" id="M43.008"/>
<dbReference type="PANTHER" id="PTHR47466">
    <property type="match status" value="1"/>
</dbReference>
<accession>A0A084SFC0</accession>
<organism evidence="11 12">
    <name type="scientific">Archangium violaceum Cb vi76</name>
    <dbReference type="NCBI Taxonomy" id="1406225"/>
    <lineage>
        <taxon>Bacteria</taxon>
        <taxon>Pseudomonadati</taxon>
        <taxon>Myxococcota</taxon>
        <taxon>Myxococcia</taxon>
        <taxon>Myxococcales</taxon>
        <taxon>Cystobacterineae</taxon>
        <taxon>Archangiaceae</taxon>
        <taxon>Archangium</taxon>
    </lineage>
</organism>
<feature type="domain" description="Peptidase M43 pregnancy-associated plasma-A" evidence="10">
    <location>
        <begin position="203"/>
        <end position="286"/>
    </location>
</feature>
<evidence type="ECO:0000256" key="2">
    <source>
        <dbReference type="ARBA" id="ARBA00022670"/>
    </source>
</evidence>
<comment type="similarity">
    <text evidence="1">Belongs to the peptidase M43B family.</text>
</comment>
<evidence type="ECO:0000313" key="12">
    <source>
        <dbReference type="Proteomes" id="UP000028547"/>
    </source>
</evidence>
<keyword evidence="5" id="KW-0378">Hydrolase</keyword>
<evidence type="ECO:0000259" key="10">
    <source>
        <dbReference type="Pfam" id="PF05572"/>
    </source>
</evidence>
<keyword evidence="3" id="KW-0479">Metal-binding</keyword>
<protein>
    <recommendedName>
        <fullName evidence="10">Peptidase M43 pregnancy-associated plasma-A domain-containing protein</fullName>
    </recommendedName>
</protein>
<sequence>MRMIKTVLAFGAIAAMTGCGPVDEAEQVAAENVDTQAVPAGRQCGAEEFDSEQVAQIEARFEALKARQAMGGTVHAQAVSIPVYFHIIRSSTGAGGVTSTQINQQITILNNAYAAAGFSFYLAGTDTTNNGTWYTCTGGSCETQMKQALRKGTATALNFYTNNMGGGLLGWATFPWSYNATNKMDGVVVLQSSLPGGSASPFNLGDTGTHEVGHWMGLYHTFQGGCAAPGDSVSDTPDEASPASGCPTGRNTCSTAGNDPIDNFMDYSDDACMNKFTAGQNSRMNSMWTSYRSGR</sequence>
<dbReference type="Gene3D" id="3.40.390.10">
    <property type="entry name" value="Collagenase (Catalytic Domain)"/>
    <property type="match status" value="1"/>
</dbReference>
<evidence type="ECO:0000256" key="7">
    <source>
        <dbReference type="ARBA" id="ARBA00023049"/>
    </source>
</evidence>
<evidence type="ECO:0000256" key="1">
    <source>
        <dbReference type="ARBA" id="ARBA00008721"/>
    </source>
</evidence>
<name>A0A084SFC0_9BACT</name>
<dbReference type="RefSeq" id="WP_043413141.1">
    <property type="nucleotide sequence ID" value="NZ_JPMI01000391.1"/>
</dbReference>
<feature type="region of interest" description="Disordered" evidence="9">
    <location>
        <begin position="230"/>
        <end position="252"/>
    </location>
</feature>
<dbReference type="GO" id="GO:0046872">
    <property type="term" value="F:metal ion binding"/>
    <property type="evidence" value="ECO:0007669"/>
    <property type="project" value="UniProtKB-KW"/>
</dbReference>
<proteinExistence type="inferred from homology"/>
<keyword evidence="4" id="KW-0732">Signal</keyword>
<dbReference type="Proteomes" id="UP000028547">
    <property type="component" value="Unassembled WGS sequence"/>
</dbReference>
<gene>
    <name evidence="11" type="ORF">Q664_49350</name>
</gene>
<evidence type="ECO:0000256" key="9">
    <source>
        <dbReference type="SAM" id="MobiDB-lite"/>
    </source>
</evidence>
<dbReference type="InterPro" id="IPR008754">
    <property type="entry name" value="Peptidase_M43"/>
</dbReference>
<comment type="caution">
    <text evidence="11">The sequence shown here is derived from an EMBL/GenBank/DDBJ whole genome shotgun (WGS) entry which is preliminary data.</text>
</comment>
<keyword evidence="2" id="KW-0645">Protease</keyword>
<dbReference type="PANTHER" id="PTHR47466:SF1">
    <property type="entry name" value="METALLOPROTEASE MEP1 (AFU_ORTHOLOGUE AFUA_1G07730)-RELATED"/>
    <property type="match status" value="1"/>
</dbReference>